<accession>A0A1L7XMY1</accession>
<dbReference type="InterPro" id="IPR042269">
    <property type="entry name" value="Ser_carbopepase_S28_SKS"/>
</dbReference>
<dbReference type="PANTHER" id="PTHR11010">
    <property type="entry name" value="PROTEASE S28 PRO-X CARBOXYPEPTIDASE-RELATED"/>
    <property type="match status" value="1"/>
</dbReference>
<sequence>MYSWAKELNGIAVSLEHRYFGESAPFGATNPLTQHEEFNYLTLDNIMADAAYFVNNLKKNITGTENSKVIVAGGSYGGFLATVFRQNHPESFWGAISSAPVLTGWGNNTNMTEPSIYDYAIWVNNVYQDRSAQASANTKHAFGVLEQVISHRNVATSVSISVFGLNSYCCNLSCVLSP</sequence>
<name>A0A1L7XMY1_9HELO</name>
<dbReference type="Gene3D" id="3.40.50.1820">
    <property type="entry name" value="alpha/beta hydrolase"/>
    <property type="match status" value="1"/>
</dbReference>
<organism evidence="6 7">
    <name type="scientific">Phialocephala subalpina</name>
    <dbReference type="NCBI Taxonomy" id="576137"/>
    <lineage>
        <taxon>Eukaryota</taxon>
        <taxon>Fungi</taxon>
        <taxon>Dikarya</taxon>
        <taxon>Ascomycota</taxon>
        <taxon>Pezizomycotina</taxon>
        <taxon>Leotiomycetes</taxon>
        <taxon>Helotiales</taxon>
        <taxon>Mollisiaceae</taxon>
        <taxon>Phialocephala</taxon>
        <taxon>Phialocephala fortinii species complex</taxon>
    </lineage>
</organism>
<dbReference type="GO" id="GO:0070008">
    <property type="term" value="F:serine-type exopeptidase activity"/>
    <property type="evidence" value="ECO:0007669"/>
    <property type="project" value="InterPro"/>
</dbReference>
<keyword evidence="3" id="KW-0732">Signal</keyword>
<dbReference type="InterPro" id="IPR008758">
    <property type="entry name" value="Peptidase_S28"/>
</dbReference>
<dbReference type="EMBL" id="FJOG01000037">
    <property type="protein sequence ID" value="CZR66420.1"/>
    <property type="molecule type" value="Genomic_DNA"/>
</dbReference>
<evidence type="ECO:0000313" key="6">
    <source>
        <dbReference type="EMBL" id="CZR66420.1"/>
    </source>
</evidence>
<evidence type="ECO:0000256" key="1">
    <source>
        <dbReference type="ARBA" id="ARBA00011079"/>
    </source>
</evidence>
<dbReference type="Pfam" id="PF05577">
    <property type="entry name" value="Peptidase_S28"/>
    <property type="match status" value="1"/>
</dbReference>
<keyword evidence="5" id="KW-0325">Glycoprotein</keyword>
<dbReference type="OrthoDB" id="3589857at2759"/>
<dbReference type="GO" id="GO:0006508">
    <property type="term" value="P:proteolysis"/>
    <property type="evidence" value="ECO:0007669"/>
    <property type="project" value="UniProtKB-KW"/>
</dbReference>
<keyword evidence="2" id="KW-0645">Protease</keyword>
<dbReference type="AlphaFoldDB" id="A0A1L7XMY1"/>
<keyword evidence="4" id="KW-0378">Hydrolase</keyword>
<dbReference type="GO" id="GO:0008239">
    <property type="term" value="F:dipeptidyl-peptidase activity"/>
    <property type="evidence" value="ECO:0007669"/>
    <property type="project" value="TreeGrafter"/>
</dbReference>
<dbReference type="SUPFAM" id="SSF53474">
    <property type="entry name" value="alpha/beta-Hydrolases"/>
    <property type="match status" value="1"/>
</dbReference>
<evidence type="ECO:0000256" key="3">
    <source>
        <dbReference type="ARBA" id="ARBA00022729"/>
    </source>
</evidence>
<evidence type="ECO:0000256" key="4">
    <source>
        <dbReference type="ARBA" id="ARBA00022801"/>
    </source>
</evidence>
<keyword evidence="7" id="KW-1185">Reference proteome</keyword>
<dbReference type="STRING" id="576137.A0A1L7XMY1"/>
<gene>
    <name evidence="6" type="ORF">PAC_16321</name>
</gene>
<proteinExistence type="inferred from homology"/>
<evidence type="ECO:0000256" key="2">
    <source>
        <dbReference type="ARBA" id="ARBA00022670"/>
    </source>
</evidence>
<reference evidence="6 7" key="1">
    <citation type="submission" date="2016-03" db="EMBL/GenBank/DDBJ databases">
        <authorList>
            <person name="Ploux O."/>
        </authorList>
    </citation>
    <scope>NUCLEOTIDE SEQUENCE [LARGE SCALE GENOMIC DNA]</scope>
    <source>
        <strain evidence="6 7">UAMH 11012</strain>
    </source>
</reference>
<protein>
    <submittedName>
        <fullName evidence="6">Uncharacterized protein</fullName>
    </submittedName>
</protein>
<dbReference type="InterPro" id="IPR029058">
    <property type="entry name" value="AB_hydrolase_fold"/>
</dbReference>
<comment type="similarity">
    <text evidence="1">Belongs to the peptidase S28 family.</text>
</comment>
<dbReference type="Gene3D" id="1.20.120.980">
    <property type="entry name" value="Serine carboxypeptidase S28, SKS domain"/>
    <property type="match status" value="1"/>
</dbReference>
<evidence type="ECO:0000313" key="7">
    <source>
        <dbReference type="Proteomes" id="UP000184330"/>
    </source>
</evidence>
<dbReference type="PANTHER" id="PTHR11010:SF38">
    <property type="entry name" value="LYSOSOMAL PRO-X CARBOXYPEPTIDASE"/>
    <property type="match status" value="1"/>
</dbReference>
<dbReference type="Proteomes" id="UP000184330">
    <property type="component" value="Unassembled WGS sequence"/>
</dbReference>
<evidence type="ECO:0000256" key="5">
    <source>
        <dbReference type="ARBA" id="ARBA00023180"/>
    </source>
</evidence>